<feature type="domain" description="Cation efflux protein cytoplasmic" evidence="11">
    <location>
        <begin position="237"/>
        <end position="308"/>
    </location>
</feature>
<dbReference type="InterPro" id="IPR050681">
    <property type="entry name" value="CDF/SLC30A"/>
</dbReference>
<protein>
    <submittedName>
        <fullName evidence="12">Cation transporter</fullName>
    </submittedName>
</protein>
<feature type="transmembrane region" description="Helical" evidence="9">
    <location>
        <begin position="205"/>
        <end position="222"/>
    </location>
</feature>
<evidence type="ECO:0000256" key="7">
    <source>
        <dbReference type="ARBA" id="ARBA00023136"/>
    </source>
</evidence>
<comment type="similarity">
    <text evidence="2">Belongs to the cation diffusion facilitator (CDF) transporter (TC 2.A.4) family. SLC30A subfamily.</text>
</comment>
<proteinExistence type="inferred from homology"/>
<evidence type="ECO:0000313" key="12">
    <source>
        <dbReference type="EMBL" id="GGJ97735.1"/>
    </source>
</evidence>
<feature type="transmembrane region" description="Helical" evidence="9">
    <location>
        <begin position="135"/>
        <end position="158"/>
    </location>
</feature>
<keyword evidence="4 9" id="KW-0812">Transmembrane</keyword>
<keyword evidence="3" id="KW-0813">Transport</keyword>
<evidence type="ECO:0000256" key="2">
    <source>
        <dbReference type="ARBA" id="ARBA00008873"/>
    </source>
</evidence>
<reference evidence="12" key="2">
    <citation type="submission" date="2020-09" db="EMBL/GenBank/DDBJ databases">
        <authorList>
            <person name="Sun Q."/>
            <person name="Ohkuma M."/>
        </authorList>
    </citation>
    <scope>NUCLEOTIDE SEQUENCE</scope>
    <source>
        <strain evidence="12">JCM 14719</strain>
    </source>
</reference>
<dbReference type="EMBL" id="BMOF01000014">
    <property type="protein sequence ID" value="GGJ97735.1"/>
    <property type="molecule type" value="Genomic_DNA"/>
</dbReference>
<sequence>MHHHHHFHDSFHQDHVHSQASHGPIGAGGRAHNKRALTAALFITGGIMLLEFFGGLLTHSLALLSDAGHMLSDAASLALSLLAMMLAARPPSPGMTYGFSRAEVLAALVNGATLLGIAGIIAWEAVARFFQPPEVASGTMIIVATIGLVANLLSAWWLMRKGDVKGNVNLRSAYLHVLGDALGSVGALVAGLLMFWFSWYAVDPLISLVVAALILKSAWGILHHAVRILMEGSPLGVSRDRVESALRGLRDVVDVHDLHIWTITSGFDSLSCHLVVREGADAQTVLQEAVQKIREMFRIHHVTIQIETAPCDTRTC</sequence>
<evidence type="ECO:0000256" key="4">
    <source>
        <dbReference type="ARBA" id="ARBA00022692"/>
    </source>
</evidence>
<dbReference type="GO" id="GO:0005886">
    <property type="term" value="C:plasma membrane"/>
    <property type="evidence" value="ECO:0007669"/>
    <property type="project" value="TreeGrafter"/>
</dbReference>
<dbReference type="RefSeq" id="WP_054672473.1">
    <property type="nucleotide sequence ID" value="NZ_BMOF01000014.1"/>
</dbReference>
<dbReference type="SUPFAM" id="SSF161111">
    <property type="entry name" value="Cation efflux protein transmembrane domain-like"/>
    <property type="match status" value="1"/>
</dbReference>
<dbReference type="PANTHER" id="PTHR11562">
    <property type="entry name" value="CATION EFFLUX PROTEIN/ ZINC TRANSPORTER"/>
    <property type="match status" value="1"/>
</dbReference>
<comment type="caution">
    <text evidence="12">The sequence shown here is derived from an EMBL/GenBank/DDBJ whole genome shotgun (WGS) entry which is preliminary data.</text>
</comment>
<evidence type="ECO:0000256" key="3">
    <source>
        <dbReference type="ARBA" id="ARBA00022448"/>
    </source>
</evidence>
<feature type="domain" description="Cation efflux protein transmembrane" evidence="10">
    <location>
        <begin position="37"/>
        <end position="230"/>
    </location>
</feature>
<evidence type="ECO:0000256" key="1">
    <source>
        <dbReference type="ARBA" id="ARBA00004141"/>
    </source>
</evidence>
<dbReference type="GO" id="GO:0005385">
    <property type="term" value="F:zinc ion transmembrane transporter activity"/>
    <property type="evidence" value="ECO:0007669"/>
    <property type="project" value="TreeGrafter"/>
</dbReference>
<evidence type="ECO:0000256" key="6">
    <source>
        <dbReference type="ARBA" id="ARBA00023065"/>
    </source>
</evidence>
<dbReference type="Gene3D" id="1.20.1510.10">
    <property type="entry name" value="Cation efflux protein transmembrane domain"/>
    <property type="match status" value="1"/>
</dbReference>
<keyword evidence="13" id="KW-1185">Reference proteome</keyword>
<keyword evidence="7 9" id="KW-0472">Membrane</keyword>
<dbReference type="PANTHER" id="PTHR11562:SF17">
    <property type="entry name" value="RE54080P-RELATED"/>
    <property type="match status" value="1"/>
</dbReference>
<evidence type="ECO:0000259" key="11">
    <source>
        <dbReference type="Pfam" id="PF16916"/>
    </source>
</evidence>
<dbReference type="InterPro" id="IPR027469">
    <property type="entry name" value="Cation_efflux_TMD_sf"/>
</dbReference>
<dbReference type="InterPro" id="IPR058533">
    <property type="entry name" value="Cation_efflux_TM"/>
</dbReference>
<reference evidence="12" key="1">
    <citation type="journal article" date="2014" name="Int. J. Syst. Evol. Microbiol.">
        <title>Complete genome sequence of Corynebacterium casei LMG S-19264T (=DSM 44701T), isolated from a smear-ripened cheese.</title>
        <authorList>
            <consortium name="US DOE Joint Genome Institute (JGI-PGF)"/>
            <person name="Walter F."/>
            <person name="Albersmeier A."/>
            <person name="Kalinowski J."/>
            <person name="Ruckert C."/>
        </authorList>
    </citation>
    <scope>NUCLEOTIDE SEQUENCE</scope>
    <source>
        <strain evidence="12">JCM 14719</strain>
    </source>
</reference>
<keyword evidence="6" id="KW-0406">Ion transport</keyword>
<gene>
    <name evidence="12" type="primary">czcD</name>
    <name evidence="12" type="ORF">GCM10007043_09530</name>
</gene>
<accession>A0A8J3B9K7</accession>
<feature type="transmembrane region" description="Helical" evidence="9">
    <location>
        <begin position="178"/>
        <end position="199"/>
    </location>
</feature>
<feature type="region of interest" description="Disordered" evidence="8">
    <location>
        <begin position="8"/>
        <end position="29"/>
    </location>
</feature>
<comment type="subcellular location">
    <subcellularLocation>
        <location evidence="1">Membrane</location>
        <topology evidence="1">Multi-pass membrane protein</topology>
    </subcellularLocation>
</comment>
<evidence type="ECO:0000313" key="13">
    <source>
        <dbReference type="Proteomes" id="UP000637720"/>
    </source>
</evidence>
<dbReference type="InterPro" id="IPR027470">
    <property type="entry name" value="Cation_efflux_CTD"/>
</dbReference>
<feature type="transmembrane region" description="Helical" evidence="9">
    <location>
        <begin position="39"/>
        <end position="62"/>
    </location>
</feature>
<keyword evidence="5 9" id="KW-1133">Transmembrane helix</keyword>
<dbReference type="NCBIfam" id="TIGR01297">
    <property type="entry name" value="CDF"/>
    <property type="match status" value="1"/>
</dbReference>
<dbReference type="Pfam" id="PF01545">
    <property type="entry name" value="Cation_efflux"/>
    <property type="match status" value="1"/>
</dbReference>
<name>A0A8J3B9K7_9BACI</name>
<dbReference type="Proteomes" id="UP000637720">
    <property type="component" value="Unassembled WGS sequence"/>
</dbReference>
<feature type="transmembrane region" description="Helical" evidence="9">
    <location>
        <begin position="74"/>
        <end position="92"/>
    </location>
</feature>
<dbReference type="InterPro" id="IPR002524">
    <property type="entry name" value="Cation_efflux"/>
</dbReference>
<organism evidence="12 13">
    <name type="scientific">Calditerricola satsumensis</name>
    <dbReference type="NCBI Taxonomy" id="373054"/>
    <lineage>
        <taxon>Bacteria</taxon>
        <taxon>Bacillati</taxon>
        <taxon>Bacillota</taxon>
        <taxon>Bacilli</taxon>
        <taxon>Bacillales</taxon>
        <taxon>Bacillaceae</taxon>
        <taxon>Calditerricola</taxon>
    </lineage>
</organism>
<dbReference type="Pfam" id="PF16916">
    <property type="entry name" value="ZT_dimer"/>
    <property type="match status" value="1"/>
</dbReference>
<dbReference type="AlphaFoldDB" id="A0A8J3B9K7"/>
<evidence type="ECO:0000256" key="8">
    <source>
        <dbReference type="SAM" id="MobiDB-lite"/>
    </source>
</evidence>
<evidence type="ECO:0000256" key="5">
    <source>
        <dbReference type="ARBA" id="ARBA00022989"/>
    </source>
</evidence>
<feature type="transmembrane region" description="Helical" evidence="9">
    <location>
        <begin position="104"/>
        <end position="123"/>
    </location>
</feature>
<evidence type="ECO:0000259" key="10">
    <source>
        <dbReference type="Pfam" id="PF01545"/>
    </source>
</evidence>
<dbReference type="InterPro" id="IPR036837">
    <property type="entry name" value="Cation_efflux_CTD_sf"/>
</dbReference>
<feature type="compositionally biased region" description="Basic and acidic residues" evidence="8">
    <location>
        <begin position="8"/>
        <end position="17"/>
    </location>
</feature>
<dbReference type="SUPFAM" id="SSF160240">
    <property type="entry name" value="Cation efflux protein cytoplasmic domain-like"/>
    <property type="match status" value="1"/>
</dbReference>
<evidence type="ECO:0000256" key="9">
    <source>
        <dbReference type="SAM" id="Phobius"/>
    </source>
</evidence>